<reference evidence="1 2" key="1">
    <citation type="submission" date="2019-04" db="EMBL/GenBank/DDBJ databases">
        <authorList>
            <person name="Feng G."/>
            <person name="Zhang J."/>
            <person name="Zhu H."/>
        </authorList>
    </citation>
    <scope>NUCLEOTIDE SEQUENCE [LARGE SCALE GENOMIC DNA]</scope>
    <source>
        <strain evidence="1 2">92R-1</strain>
    </source>
</reference>
<dbReference type="RefSeq" id="WP_135434931.1">
    <property type="nucleotide sequence ID" value="NZ_SRLA01000003.1"/>
</dbReference>
<dbReference type="Proteomes" id="UP000298337">
    <property type="component" value="Unassembled WGS sequence"/>
</dbReference>
<evidence type="ECO:0000313" key="2">
    <source>
        <dbReference type="Proteomes" id="UP000298337"/>
    </source>
</evidence>
<name>A0A4Z0P405_9BACT</name>
<dbReference type="OrthoDB" id="878057at2"/>
<accession>A0A4Z0P405</accession>
<evidence type="ECO:0000313" key="1">
    <source>
        <dbReference type="EMBL" id="TGE06140.1"/>
    </source>
</evidence>
<dbReference type="AlphaFoldDB" id="A0A4Z0P405"/>
<organism evidence="1 2">
    <name type="scientific">Hymenobacter fodinae</name>
    <dbReference type="NCBI Taxonomy" id="2510796"/>
    <lineage>
        <taxon>Bacteria</taxon>
        <taxon>Pseudomonadati</taxon>
        <taxon>Bacteroidota</taxon>
        <taxon>Cytophagia</taxon>
        <taxon>Cytophagales</taxon>
        <taxon>Hymenobacteraceae</taxon>
        <taxon>Hymenobacter</taxon>
    </lineage>
</organism>
<gene>
    <name evidence="1" type="ORF">EU556_14860</name>
</gene>
<dbReference type="EMBL" id="SRLA01000003">
    <property type="protein sequence ID" value="TGE06140.1"/>
    <property type="molecule type" value="Genomic_DNA"/>
</dbReference>
<protein>
    <submittedName>
        <fullName evidence="1">Uncharacterized protein</fullName>
    </submittedName>
</protein>
<proteinExistence type="predicted"/>
<sequence length="202" mass="22311">MLEVLYVVGGLAVLLSGVLAFVFSLGQRSVAYQLRLTLRDTTGNLLTQQRVQVWHRGSTPLEFQTDENGQLQVIQSESFGASILGPRRPNVFTVGLAFPDLSTLYYQFPVKRSGTVTYRAFNTYYDSADASWVGDFDATQCVRSQITYTNGVLQPAVAPTSGNVQRWQATAELQHIGQEQNIHQYALDLSVQMSGVEILGVT</sequence>
<keyword evidence="2" id="KW-1185">Reference proteome</keyword>
<comment type="caution">
    <text evidence="1">The sequence shown here is derived from an EMBL/GenBank/DDBJ whole genome shotgun (WGS) entry which is preliminary data.</text>
</comment>